<proteinExistence type="predicted"/>
<sequence>MTDSTVRINTGIPVYNSEGYLETALNLVFLAQPFSPFEGVIFDNTLTDRPTRLWAGRSHVPVIAQSRLRSS</sequence>
<dbReference type="Proteomes" id="UP000238634">
    <property type="component" value="Unassembled WGS sequence"/>
</dbReference>
<evidence type="ECO:0000313" key="2">
    <source>
        <dbReference type="Proteomes" id="UP000238634"/>
    </source>
</evidence>
<keyword evidence="1" id="KW-0808">Transferase</keyword>
<organism evidence="1 2">
    <name type="scientific">Phormidesmis priestleyi ULC007</name>
    <dbReference type="NCBI Taxonomy" id="1920490"/>
    <lineage>
        <taxon>Bacteria</taxon>
        <taxon>Bacillati</taxon>
        <taxon>Cyanobacteriota</taxon>
        <taxon>Cyanophyceae</taxon>
        <taxon>Leptolyngbyales</taxon>
        <taxon>Leptolyngbyaceae</taxon>
        <taxon>Phormidesmis</taxon>
    </lineage>
</organism>
<dbReference type="OrthoDB" id="450387at2"/>
<accession>A0A2T1DK32</accession>
<name>A0A2T1DK32_9CYAN</name>
<dbReference type="STRING" id="1920490.GCA_001895925_03473"/>
<reference evidence="1 2" key="1">
    <citation type="submission" date="2018-02" db="EMBL/GenBank/DDBJ databases">
        <authorList>
            <person name="Cohen D.B."/>
            <person name="Kent A.D."/>
        </authorList>
    </citation>
    <scope>NUCLEOTIDE SEQUENCE [LARGE SCALE GENOMIC DNA]</scope>
    <source>
        <strain evidence="1 2">ULC007</strain>
    </source>
</reference>
<dbReference type="GO" id="GO:0016740">
    <property type="term" value="F:transferase activity"/>
    <property type="evidence" value="ECO:0007669"/>
    <property type="project" value="UniProtKB-KW"/>
</dbReference>
<dbReference type="AlphaFoldDB" id="A0A2T1DK32"/>
<gene>
    <name evidence="1" type="ORF">C7B65_05470</name>
</gene>
<dbReference type="CDD" id="cd00761">
    <property type="entry name" value="Glyco_tranf_GTA_type"/>
    <property type="match status" value="1"/>
</dbReference>
<comment type="caution">
    <text evidence="1">The sequence shown here is derived from an EMBL/GenBank/DDBJ whole genome shotgun (WGS) entry which is preliminary data.</text>
</comment>
<evidence type="ECO:0000313" key="1">
    <source>
        <dbReference type="EMBL" id="PSB20859.1"/>
    </source>
</evidence>
<reference evidence="1 2" key="2">
    <citation type="submission" date="2018-03" db="EMBL/GenBank/DDBJ databases">
        <title>The ancient ancestry and fast evolution of plastids.</title>
        <authorList>
            <person name="Moore K.R."/>
            <person name="Magnabosco C."/>
            <person name="Momper L."/>
            <person name="Gold D.A."/>
            <person name="Bosak T."/>
            <person name="Fournier G.P."/>
        </authorList>
    </citation>
    <scope>NUCLEOTIDE SEQUENCE [LARGE SCALE GENOMIC DNA]</scope>
    <source>
        <strain evidence="1 2">ULC007</strain>
    </source>
</reference>
<dbReference type="RefSeq" id="WP_073070579.1">
    <property type="nucleotide sequence ID" value="NZ_MPPI01000008.1"/>
</dbReference>
<protein>
    <submittedName>
        <fullName evidence="1">Glycosyltransferase family 2 protein</fullName>
    </submittedName>
</protein>
<keyword evidence="2" id="KW-1185">Reference proteome</keyword>
<dbReference type="EMBL" id="PVWG01000004">
    <property type="protein sequence ID" value="PSB20859.1"/>
    <property type="molecule type" value="Genomic_DNA"/>
</dbReference>